<evidence type="ECO:0000313" key="1">
    <source>
        <dbReference type="EMBL" id="MBM7840843.1"/>
    </source>
</evidence>
<keyword evidence="2" id="KW-1185">Reference proteome</keyword>
<proteinExistence type="predicted"/>
<evidence type="ECO:0008006" key="3">
    <source>
        <dbReference type="Google" id="ProtNLM"/>
    </source>
</evidence>
<sequence>MEYKTILLPVAVTKKQTAKIETILNETAEEGWDLISMEAQTSMGGTDGNLAVFKRAT</sequence>
<dbReference type="RefSeq" id="WP_204468701.1">
    <property type="nucleotide sequence ID" value="NZ_JAFBCV010000017.1"/>
</dbReference>
<reference evidence="1" key="1">
    <citation type="submission" date="2021-01" db="EMBL/GenBank/DDBJ databases">
        <title>Genomic Encyclopedia of Type Strains, Phase IV (KMG-IV): sequencing the most valuable type-strain genomes for metagenomic binning, comparative biology and taxonomic classification.</title>
        <authorList>
            <person name="Goeker M."/>
        </authorList>
    </citation>
    <scope>NUCLEOTIDE SEQUENCE</scope>
    <source>
        <strain evidence="1">DSM 21943</strain>
    </source>
</reference>
<gene>
    <name evidence="1" type="ORF">JOC54_004136</name>
</gene>
<protein>
    <recommendedName>
        <fullName evidence="3">DUF4177 domain-containing protein</fullName>
    </recommendedName>
</protein>
<dbReference type="EMBL" id="JAFBCV010000017">
    <property type="protein sequence ID" value="MBM7840843.1"/>
    <property type="molecule type" value="Genomic_DNA"/>
</dbReference>
<comment type="caution">
    <text evidence="1">The sequence shown here is derived from an EMBL/GenBank/DDBJ whole genome shotgun (WGS) entry which is preliminary data.</text>
</comment>
<dbReference type="Pfam" id="PF13783">
    <property type="entry name" value="DUF4177"/>
    <property type="match status" value="1"/>
</dbReference>
<dbReference type="InterPro" id="IPR025234">
    <property type="entry name" value="YjzH-like"/>
</dbReference>
<accession>A0ABS2SZ87</accession>
<organism evidence="1 2">
    <name type="scientific">Shouchella xiaoxiensis</name>
    <dbReference type="NCBI Taxonomy" id="766895"/>
    <lineage>
        <taxon>Bacteria</taxon>
        <taxon>Bacillati</taxon>
        <taxon>Bacillota</taxon>
        <taxon>Bacilli</taxon>
        <taxon>Bacillales</taxon>
        <taxon>Bacillaceae</taxon>
        <taxon>Shouchella</taxon>
    </lineage>
</organism>
<evidence type="ECO:0000313" key="2">
    <source>
        <dbReference type="Proteomes" id="UP001179280"/>
    </source>
</evidence>
<dbReference type="Proteomes" id="UP001179280">
    <property type="component" value="Unassembled WGS sequence"/>
</dbReference>
<name>A0ABS2SZ87_9BACI</name>